<protein>
    <submittedName>
        <fullName evidence="3">MANEC domain-containing protein</fullName>
    </submittedName>
</protein>
<dbReference type="STRING" id="174720.A0A0N5C8C4"/>
<keyword evidence="1" id="KW-1133">Transmembrane helix</keyword>
<reference evidence="3" key="1">
    <citation type="submission" date="2017-02" db="UniProtKB">
        <authorList>
            <consortium name="WormBaseParasite"/>
        </authorList>
    </citation>
    <scope>IDENTIFICATION</scope>
</reference>
<keyword evidence="1" id="KW-0472">Membrane</keyword>
<feature type="transmembrane region" description="Helical" evidence="1">
    <location>
        <begin position="166"/>
        <end position="193"/>
    </location>
</feature>
<proteinExistence type="predicted"/>
<evidence type="ECO:0000313" key="2">
    <source>
        <dbReference type="Proteomes" id="UP000046392"/>
    </source>
</evidence>
<organism evidence="2 3">
    <name type="scientific">Strongyloides papillosus</name>
    <name type="common">Intestinal threadworm</name>
    <dbReference type="NCBI Taxonomy" id="174720"/>
    <lineage>
        <taxon>Eukaryota</taxon>
        <taxon>Metazoa</taxon>
        <taxon>Ecdysozoa</taxon>
        <taxon>Nematoda</taxon>
        <taxon>Chromadorea</taxon>
        <taxon>Rhabditida</taxon>
        <taxon>Tylenchina</taxon>
        <taxon>Panagrolaimomorpha</taxon>
        <taxon>Strongyloidoidea</taxon>
        <taxon>Strongyloididae</taxon>
        <taxon>Strongyloides</taxon>
    </lineage>
</organism>
<dbReference type="WBParaSite" id="SPAL_0001417500.1">
    <property type="protein sequence ID" value="SPAL_0001417500.1"/>
    <property type="gene ID" value="SPAL_0001417500"/>
</dbReference>
<accession>A0A0N5C8C4</accession>
<keyword evidence="1" id="KW-0812">Transmembrane</keyword>
<keyword evidence="2" id="KW-1185">Reference proteome</keyword>
<evidence type="ECO:0000256" key="1">
    <source>
        <dbReference type="SAM" id="Phobius"/>
    </source>
</evidence>
<evidence type="ECO:0000313" key="3">
    <source>
        <dbReference type="WBParaSite" id="SPAL_0001417500.1"/>
    </source>
</evidence>
<dbReference type="AlphaFoldDB" id="A0A0N5C8C4"/>
<dbReference type="Proteomes" id="UP000046392">
    <property type="component" value="Unplaced"/>
</dbReference>
<sequence length="220" mass="24257">MVTLFKIFSGNDSFCGNLTIHTQKIFSPKISQLIEKKASDNLKDCLNYCCSLENCNSVTFSGILQSSTSLKEDDDQNCQLHACPLNNCLLIDASEQSTGVVSIVISRDISQITPENTLSVNNTTRKDFLTPITIEAAPETVNSTTPHSISGIFITPANSNETFAPVWIIGIAVIITIVCVGSNLIFFVIYFCYRRSRRLRHTAEITTIKTPTLHAFNPAM</sequence>
<name>A0A0N5C8C4_STREA</name>